<proteinExistence type="predicted"/>
<feature type="transmembrane region" description="Helical" evidence="1">
    <location>
        <begin position="82"/>
        <end position="101"/>
    </location>
</feature>
<keyword evidence="1" id="KW-1133">Transmembrane helix</keyword>
<keyword evidence="1" id="KW-0812">Transmembrane</keyword>
<evidence type="ECO:0000256" key="1">
    <source>
        <dbReference type="SAM" id="Phobius"/>
    </source>
</evidence>
<accession>A0A7X0KN02</accession>
<evidence type="ECO:0000313" key="2">
    <source>
        <dbReference type="EMBL" id="MBB6356623.1"/>
    </source>
</evidence>
<protein>
    <submittedName>
        <fullName evidence="2">Uncharacterized protein</fullName>
    </submittedName>
</protein>
<comment type="caution">
    <text evidence="2">The sequence shown here is derived from an EMBL/GenBank/DDBJ whole genome shotgun (WGS) entry which is preliminary data.</text>
</comment>
<dbReference type="Proteomes" id="UP000536262">
    <property type="component" value="Unassembled WGS sequence"/>
</dbReference>
<sequence>MLAPDKKKAGNARFPLAPETFHAAGTSAVGMPSIRANAAARGKTQASNLDVRFAPGKLADEAYVGCRVLDCKAFGPQAAKSFVACSLVIVALSPILVISILL</sequence>
<keyword evidence="1" id="KW-0472">Membrane</keyword>
<reference evidence="2 3" key="1">
    <citation type="submission" date="2020-08" db="EMBL/GenBank/DDBJ databases">
        <title>Genomic Encyclopedia of Type Strains, Phase IV (KMG-IV): sequencing the most valuable type-strain genomes for metagenomic binning, comparative biology and taxonomic classification.</title>
        <authorList>
            <person name="Goeker M."/>
        </authorList>
    </citation>
    <scope>NUCLEOTIDE SEQUENCE [LARGE SCALE GENOMIC DNA]</scope>
    <source>
        <strain evidence="2 3">DSM 7051</strain>
    </source>
</reference>
<keyword evidence="3" id="KW-1185">Reference proteome</keyword>
<dbReference type="AlphaFoldDB" id="A0A7X0KN02"/>
<evidence type="ECO:0000313" key="3">
    <source>
        <dbReference type="Proteomes" id="UP000536262"/>
    </source>
</evidence>
<name>A0A7X0KN02_9HYPH</name>
<organism evidence="2 3">
    <name type="scientific">Aminobacter aganoensis</name>
    <dbReference type="NCBI Taxonomy" id="83264"/>
    <lineage>
        <taxon>Bacteria</taxon>
        <taxon>Pseudomonadati</taxon>
        <taxon>Pseudomonadota</taxon>
        <taxon>Alphaproteobacteria</taxon>
        <taxon>Hyphomicrobiales</taxon>
        <taxon>Phyllobacteriaceae</taxon>
        <taxon>Aminobacter</taxon>
    </lineage>
</organism>
<dbReference type="EMBL" id="JACHOU010000015">
    <property type="protein sequence ID" value="MBB6356623.1"/>
    <property type="molecule type" value="Genomic_DNA"/>
</dbReference>
<gene>
    <name evidence="2" type="ORF">GGR00_004435</name>
</gene>
<dbReference type="RefSeq" id="WP_156381158.1">
    <property type="nucleotide sequence ID" value="NZ_BAABEG010000001.1"/>
</dbReference>